<name>A0ABP0PN91_9DINO</name>
<keyword evidence="2" id="KW-1185">Reference proteome</keyword>
<gene>
    <name evidence="1" type="ORF">SCF082_LOCUS37018</name>
</gene>
<dbReference type="Proteomes" id="UP001642464">
    <property type="component" value="Unassembled WGS sequence"/>
</dbReference>
<accession>A0ABP0PN91</accession>
<organism evidence="1 2">
    <name type="scientific">Durusdinium trenchii</name>
    <dbReference type="NCBI Taxonomy" id="1381693"/>
    <lineage>
        <taxon>Eukaryota</taxon>
        <taxon>Sar</taxon>
        <taxon>Alveolata</taxon>
        <taxon>Dinophyceae</taxon>
        <taxon>Suessiales</taxon>
        <taxon>Symbiodiniaceae</taxon>
        <taxon>Durusdinium</taxon>
    </lineage>
</organism>
<reference evidence="1 2" key="1">
    <citation type="submission" date="2024-02" db="EMBL/GenBank/DDBJ databases">
        <authorList>
            <person name="Chen Y."/>
            <person name="Shah S."/>
            <person name="Dougan E. K."/>
            <person name="Thang M."/>
            <person name="Chan C."/>
        </authorList>
    </citation>
    <scope>NUCLEOTIDE SEQUENCE [LARGE SCALE GENOMIC DNA]</scope>
</reference>
<sequence length="139" mass="15100">MSTRSCLAKGGGWCTTEQRCVEDDVAYCEAESLIGLAGFTDDCGSDEEGQKPHVRPWIDKGVLVSYIHENGTCCGTGIVHRAYHVLEEYTVLLQDGSKEEVSLVPLQTSCDASLGSIPESECELVSFAEHVLTKELCLI</sequence>
<dbReference type="EMBL" id="CAXAMM010037335">
    <property type="protein sequence ID" value="CAK9077002.1"/>
    <property type="molecule type" value="Genomic_DNA"/>
</dbReference>
<comment type="caution">
    <text evidence="1">The sequence shown here is derived from an EMBL/GenBank/DDBJ whole genome shotgun (WGS) entry which is preliminary data.</text>
</comment>
<evidence type="ECO:0000313" key="1">
    <source>
        <dbReference type="EMBL" id="CAK9077002.1"/>
    </source>
</evidence>
<protein>
    <submittedName>
        <fullName evidence="1">Uncharacterized protein</fullName>
    </submittedName>
</protein>
<proteinExistence type="predicted"/>
<evidence type="ECO:0000313" key="2">
    <source>
        <dbReference type="Proteomes" id="UP001642464"/>
    </source>
</evidence>